<organism evidence="2 3">
    <name type="scientific">Kineosporia mesophila</name>
    <dbReference type="NCBI Taxonomy" id="566012"/>
    <lineage>
        <taxon>Bacteria</taxon>
        <taxon>Bacillati</taxon>
        <taxon>Actinomycetota</taxon>
        <taxon>Actinomycetes</taxon>
        <taxon>Kineosporiales</taxon>
        <taxon>Kineosporiaceae</taxon>
        <taxon>Kineosporia</taxon>
    </lineage>
</organism>
<name>A0ABP6ZQ86_9ACTN</name>
<proteinExistence type="predicted"/>
<sequence>MDVGADGVDAEASVTCAACVGGHRTVKSGAPARWGDLGKGGPIEHGSGSDSTSEAVLVTFKDLHAK</sequence>
<evidence type="ECO:0000256" key="1">
    <source>
        <dbReference type="SAM" id="MobiDB-lite"/>
    </source>
</evidence>
<keyword evidence="3" id="KW-1185">Reference proteome</keyword>
<reference evidence="3" key="1">
    <citation type="journal article" date="2019" name="Int. J. Syst. Evol. Microbiol.">
        <title>The Global Catalogue of Microorganisms (GCM) 10K type strain sequencing project: providing services to taxonomists for standard genome sequencing and annotation.</title>
        <authorList>
            <consortium name="The Broad Institute Genomics Platform"/>
            <consortium name="The Broad Institute Genome Sequencing Center for Infectious Disease"/>
            <person name="Wu L."/>
            <person name="Ma J."/>
        </authorList>
    </citation>
    <scope>NUCLEOTIDE SEQUENCE [LARGE SCALE GENOMIC DNA]</scope>
    <source>
        <strain evidence="3">JCM 16902</strain>
    </source>
</reference>
<evidence type="ECO:0008006" key="4">
    <source>
        <dbReference type="Google" id="ProtNLM"/>
    </source>
</evidence>
<dbReference type="EMBL" id="BAAAZO010000006">
    <property type="protein sequence ID" value="GAA3616918.1"/>
    <property type="molecule type" value="Genomic_DNA"/>
</dbReference>
<evidence type="ECO:0000313" key="3">
    <source>
        <dbReference type="Proteomes" id="UP001501074"/>
    </source>
</evidence>
<evidence type="ECO:0000313" key="2">
    <source>
        <dbReference type="EMBL" id="GAA3616918.1"/>
    </source>
</evidence>
<gene>
    <name evidence="2" type="ORF">GCM10022223_36780</name>
</gene>
<dbReference type="Proteomes" id="UP001501074">
    <property type="component" value="Unassembled WGS sequence"/>
</dbReference>
<protein>
    <recommendedName>
        <fullName evidence="4">Cytochrome c domain-containing protein</fullName>
    </recommendedName>
</protein>
<feature type="region of interest" description="Disordered" evidence="1">
    <location>
        <begin position="30"/>
        <end position="53"/>
    </location>
</feature>
<accession>A0ABP6ZQ86</accession>
<comment type="caution">
    <text evidence="2">The sequence shown here is derived from an EMBL/GenBank/DDBJ whole genome shotgun (WGS) entry which is preliminary data.</text>
</comment>